<dbReference type="EMBL" id="JAOPGA020001865">
    <property type="protein sequence ID" value="KAL0491817.1"/>
    <property type="molecule type" value="Genomic_DNA"/>
</dbReference>
<evidence type="ECO:0000313" key="1">
    <source>
        <dbReference type="EMBL" id="KAL0491817.1"/>
    </source>
</evidence>
<dbReference type="AlphaFoldDB" id="A0AAW2ZRS9"/>
<sequence>MIVLENKAINEEVSDRSMRLMERITPGIKDGVAKYTAPHVNALNKIHSDDLGDYNLIDQSTLKLNQLE</sequence>
<accession>A0AAW2ZRS9</accession>
<reference evidence="1 2" key="1">
    <citation type="submission" date="2024-03" db="EMBL/GenBank/DDBJ databases">
        <title>The Acrasis kona genome and developmental transcriptomes reveal deep origins of eukaryotic multicellular pathways.</title>
        <authorList>
            <person name="Sheikh S."/>
            <person name="Fu C.-J."/>
            <person name="Brown M.W."/>
            <person name="Baldauf S.L."/>
        </authorList>
    </citation>
    <scope>NUCLEOTIDE SEQUENCE [LARGE SCALE GENOMIC DNA]</scope>
    <source>
        <strain evidence="1 2">ATCC MYA-3509</strain>
    </source>
</reference>
<organism evidence="1 2">
    <name type="scientific">Acrasis kona</name>
    <dbReference type="NCBI Taxonomy" id="1008807"/>
    <lineage>
        <taxon>Eukaryota</taxon>
        <taxon>Discoba</taxon>
        <taxon>Heterolobosea</taxon>
        <taxon>Tetramitia</taxon>
        <taxon>Eutetramitia</taxon>
        <taxon>Acrasidae</taxon>
        <taxon>Acrasis</taxon>
    </lineage>
</organism>
<name>A0AAW2ZRS9_9EUKA</name>
<proteinExistence type="predicted"/>
<gene>
    <name evidence="1" type="ORF">AKO1_010216</name>
</gene>
<evidence type="ECO:0000313" key="2">
    <source>
        <dbReference type="Proteomes" id="UP001431209"/>
    </source>
</evidence>
<dbReference type="Proteomes" id="UP001431209">
    <property type="component" value="Unassembled WGS sequence"/>
</dbReference>
<keyword evidence="2" id="KW-1185">Reference proteome</keyword>
<comment type="caution">
    <text evidence="1">The sequence shown here is derived from an EMBL/GenBank/DDBJ whole genome shotgun (WGS) entry which is preliminary data.</text>
</comment>
<protein>
    <submittedName>
        <fullName evidence="1">Uncharacterized protein</fullName>
    </submittedName>
</protein>